<sequence>MDGNPLGYYDLDGLRGCRRNQPVRSLHTLVPSKMEVAMANQEQLGDGSKAVDRGGRPPALTPEQVGLLLSIVSQMPHATLEELASELEHRGAVRVCAATIRRALRAQGIVRLMPKRGAFAGPSPAPATLKRYGYTEAHRREAGPHYSTDLTDAEWALVADLFERPDGGRGAPPRYARRHLVDACCYVLRTGCAWRLLPLSFAPWQAVYKAFVRWVEVGAFEQMQDRLRRQWRLRMGRNAEPTAAVIDAQSTRSSPQGGDSGFDAGKKIKGCKRHLVVDTLGLLLAVTVTAASVQDRDGAAQVVGQACAKVPTIERIYTDGAYGGKCAQAIEQVHGIRVEVVRRPGNRSTGTLHDPQQPLWPQLQASFVVLPKRWVVERTHAWSLSAFLWARRLKRRYPRACVNRSPNRIANWFMADFQSKAARTDLASTLRNASQSSLMAASSLGK</sequence>
<dbReference type="EMBL" id="FR854082">
    <property type="protein sequence ID" value="CCA83503.1"/>
    <property type="molecule type" value="Genomic_DNA"/>
</dbReference>
<evidence type="ECO:0000259" key="2">
    <source>
        <dbReference type="Pfam" id="PF13340"/>
    </source>
</evidence>
<reference evidence="3" key="1">
    <citation type="journal article" date="2011" name="PLoS ONE">
        <title>Ralstonia syzygii, the Blood Disease Bacterium and some Asian R. solanacearum strains form a single genomic species despite divergent lifestyles.</title>
        <authorList>
            <person name="Remenant B."/>
            <person name="de Cambiaire J.C."/>
            <person name="Cellier G."/>
            <person name="Jacobs J.M."/>
            <person name="Mangenot S."/>
            <person name="Barbe V."/>
            <person name="Lajus A."/>
            <person name="Vallenet D."/>
            <person name="Medigue C."/>
            <person name="Fegan M."/>
            <person name="Allen C."/>
            <person name="Prior P."/>
        </authorList>
    </citation>
    <scope>NUCLEOTIDE SEQUENCE</scope>
    <source>
        <strain evidence="3">R229</strain>
    </source>
</reference>
<dbReference type="InterPro" id="IPR025161">
    <property type="entry name" value="IS402-like_dom"/>
</dbReference>
<proteinExistence type="predicted"/>
<dbReference type="SUPFAM" id="SSF46689">
    <property type="entry name" value="Homeodomain-like"/>
    <property type="match status" value="1"/>
</dbReference>
<accession>G2ZWU9</accession>
<organism evidence="3">
    <name type="scientific">blood disease bacterium R229</name>
    <dbReference type="NCBI Taxonomy" id="741978"/>
    <lineage>
        <taxon>Bacteria</taxon>
        <taxon>Pseudomonadati</taxon>
        <taxon>Pseudomonadota</taxon>
        <taxon>Betaproteobacteria</taxon>
        <taxon>Burkholderiales</taxon>
        <taxon>Burkholderiaceae</taxon>
        <taxon>Ralstonia</taxon>
        <taxon>Ralstonia solanacearum species complex</taxon>
    </lineage>
</organism>
<gene>
    <name evidence="3" type="ORF">BDB_mp60673</name>
</gene>
<dbReference type="Pfam" id="PF13340">
    <property type="entry name" value="DUF4096"/>
    <property type="match status" value="1"/>
</dbReference>
<dbReference type="PANTHER" id="PTHR30007">
    <property type="entry name" value="PHP DOMAIN PROTEIN"/>
    <property type="match status" value="1"/>
</dbReference>
<dbReference type="PANTHER" id="PTHR30007:SF0">
    <property type="entry name" value="TRANSPOSASE"/>
    <property type="match status" value="1"/>
</dbReference>
<dbReference type="Pfam" id="PF13565">
    <property type="entry name" value="HTH_32"/>
    <property type="match status" value="1"/>
</dbReference>
<dbReference type="InterPro" id="IPR002559">
    <property type="entry name" value="Transposase_11"/>
</dbReference>
<dbReference type="GO" id="GO:0006313">
    <property type="term" value="P:DNA transposition"/>
    <property type="evidence" value="ECO:0007669"/>
    <property type="project" value="InterPro"/>
</dbReference>
<dbReference type="NCBIfam" id="NF033580">
    <property type="entry name" value="transpos_IS5_3"/>
    <property type="match status" value="1"/>
</dbReference>
<protein>
    <submittedName>
        <fullName evidence="3">Transposase, IS4-like</fullName>
    </submittedName>
</protein>
<dbReference type="GO" id="GO:0003677">
    <property type="term" value="F:DNA binding"/>
    <property type="evidence" value="ECO:0007669"/>
    <property type="project" value="InterPro"/>
</dbReference>
<feature type="domain" description="Transposase IS4-like" evidence="1">
    <location>
        <begin position="241"/>
        <end position="397"/>
    </location>
</feature>
<dbReference type="GO" id="GO:0004803">
    <property type="term" value="F:transposase activity"/>
    <property type="evidence" value="ECO:0007669"/>
    <property type="project" value="InterPro"/>
</dbReference>
<evidence type="ECO:0000259" key="1">
    <source>
        <dbReference type="Pfam" id="PF01609"/>
    </source>
</evidence>
<feature type="domain" description="Insertion element IS402-like" evidence="2">
    <location>
        <begin position="150"/>
        <end position="223"/>
    </location>
</feature>
<dbReference type="AlphaFoldDB" id="G2ZWU9"/>
<dbReference type="Pfam" id="PF01609">
    <property type="entry name" value="DDE_Tnp_1"/>
    <property type="match status" value="1"/>
</dbReference>
<evidence type="ECO:0000313" key="3">
    <source>
        <dbReference type="EMBL" id="CCA83503.1"/>
    </source>
</evidence>
<name>G2ZWU9_9RALS</name>
<reference evidence="3" key="2">
    <citation type="submission" date="2011-04" db="EMBL/GenBank/DDBJ databases">
        <authorList>
            <person name="Genoscope - CEA"/>
        </authorList>
    </citation>
    <scope>NUCLEOTIDE SEQUENCE</scope>
    <source>
        <strain evidence="3">R229</strain>
    </source>
</reference>
<dbReference type="InterPro" id="IPR009057">
    <property type="entry name" value="Homeodomain-like_sf"/>
</dbReference>